<keyword evidence="5 7" id="KW-1133">Transmembrane helix</keyword>
<dbReference type="PANTHER" id="PTHR30151">
    <property type="entry name" value="ALKANE SULFONATE ABC TRANSPORTER-RELATED, MEMBRANE SUBUNIT"/>
    <property type="match status" value="1"/>
</dbReference>
<evidence type="ECO:0000256" key="4">
    <source>
        <dbReference type="ARBA" id="ARBA00022692"/>
    </source>
</evidence>
<name>A0A1X7E0F4_9HYPH</name>
<evidence type="ECO:0000256" key="6">
    <source>
        <dbReference type="ARBA" id="ARBA00023136"/>
    </source>
</evidence>
<dbReference type="Pfam" id="PF00528">
    <property type="entry name" value="BPD_transp_1"/>
    <property type="match status" value="1"/>
</dbReference>
<keyword evidence="10" id="KW-1185">Reference proteome</keyword>
<dbReference type="Proteomes" id="UP000192903">
    <property type="component" value="Unassembled WGS sequence"/>
</dbReference>
<dbReference type="STRING" id="464029.SAMN02982989_3264"/>
<evidence type="ECO:0000256" key="2">
    <source>
        <dbReference type="ARBA" id="ARBA00022448"/>
    </source>
</evidence>
<dbReference type="CDD" id="cd06261">
    <property type="entry name" value="TM_PBP2"/>
    <property type="match status" value="1"/>
</dbReference>
<feature type="transmembrane region" description="Helical" evidence="7">
    <location>
        <begin position="252"/>
        <end position="274"/>
    </location>
</feature>
<dbReference type="PROSITE" id="PS50928">
    <property type="entry name" value="ABC_TM1"/>
    <property type="match status" value="1"/>
</dbReference>
<feature type="transmembrane region" description="Helical" evidence="7">
    <location>
        <begin position="28"/>
        <end position="45"/>
    </location>
</feature>
<dbReference type="PANTHER" id="PTHR30151:SF20">
    <property type="entry name" value="ABC TRANSPORTER PERMEASE PROTEIN HI_0355-RELATED"/>
    <property type="match status" value="1"/>
</dbReference>
<proteinExistence type="inferred from homology"/>
<feature type="domain" description="ABC transmembrane type-1" evidence="8">
    <location>
        <begin position="91"/>
        <end position="275"/>
    </location>
</feature>
<keyword evidence="6 7" id="KW-0472">Membrane</keyword>
<feature type="transmembrane region" description="Helical" evidence="7">
    <location>
        <begin position="206"/>
        <end position="232"/>
    </location>
</feature>
<organism evidence="9 10">
    <name type="scientific">Xaviernesmea oryzae</name>
    <dbReference type="NCBI Taxonomy" id="464029"/>
    <lineage>
        <taxon>Bacteria</taxon>
        <taxon>Pseudomonadati</taxon>
        <taxon>Pseudomonadota</taxon>
        <taxon>Alphaproteobacteria</taxon>
        <taxon>Hyphomicrobiales</taxon>
        <taxon>Rhizobiaceae</taxon>
        <taxon>Rhizobium/Agrobacterium group</taxon>
        <taxon>Xaviernesmea</taxon>
    </lineage>
</organism>
<dbReference type="EMBL" id="FXAF01000005">
    <property type="protein sequence ID" value="SMF24934.1"/>
    <property type="molecule type" value="Genomic_DNA"/>
</dbReference>
<dbReference type="GO" id="GO:0055085">
    <property type="term" value="P:transmembrane transport"/>
    <property type="evidence" value="ECO:0007669"/>
    <property type="project" value="InterPro"/>
</dbReference>
<dbReference type="GO" id="GO:0005886">
    <property type="term" value="C:plasma membrane"/>
    <property type="evidence" value="ECO:0007669"/>
    <property type="project" value="UniProtKB-SubCell"/>
</dbReference>
<dbReference type="AlphaFoldDB" id="A0A1X7E0F4"/>
<dbReference type="OrthoDB" id="9799271at2"/>
<dbReference type="RefSeq" id="WP_085421413.1">
    <property type="nucleotide sequence ID" value="NZ_FXAF01000005.1"/>
</dbReference>
<feature type="transmembrane region" description="Helical" evidence="7">
    <location>
        <begin position="90"/>
        <end position="116"/>
    </location>
</feature>
<feature type="transmembrane region" description="Helical" evidence="7">
    <location>
        <begin position="153"/>
        <end position="173"/>
    </location>
</feature>
<evidence type="ECO:0000256" key="1">
    <source>
        <dbReference type="ARBA" id="ARBA00004651"/>
    </source>
</evidence>
<evidence type="ECO:0000313" key="9">
    <source>
        <dbReference type="EMBL" id="SMF24934.1"/>
    </source>
</evidence>
<comment type="similarity">
    <text evidence="7">Belongs to the binding-protein-dependent transport system permease family.</text>
</comment>
<feature type="transmembrane region" description="Helical" evidence="7">
    <location>
        <begin position="128"/>
        <end position="147"/>
    </location>
</feature>
<reference evidence="10" key="1">
    <citation type="submission" date="2017-04" db="EMBL/GenBank/DDBJ databases">
        <authorList>
            <person name="Varghese N."/>
            <person name="Submissions S."/>
        </authorList>
    </citation>
    <scope>NUCLEOTIDE SEQUENCE [LARGE SCALE GENOMIC DNA]</scope>
    <source>
        <strain evidence="10">B4P</strain>
    </source>
</reference>
<sequence length="283" mass="30772">MTSLAGAGNQSHINSRHSFRIGWPVQRFLYQCALAAAFLLAWEYLPRIDALSSRFSFLDAFFISSPSRMFRSLVGLLSGNNDNQLTLWPYLWTTLSATIMGSTIGMILGALFGLIFSNSRKLSEVVRPFLILANSVPRVAIIPIFVVMLGPTIAASVVSVVAVVFFLGFFNAFEGGISVPNSLIENSKLLGASPFETMRSTRLPMVLTWTFAAVPNAISFGLIVAVTTELLAGIPGMGGLLMTATANLQVDFTFAIIAALSAVGLVLYWGAVFLQRRVIHWKR</sequence>
<gene>
    <name evidence="9" type="ORF">SAMN02982989_3264</name>
</gene>
<comment type="subcellular location">
    <subcellularLocation>
        <location evidence="1 7">Cell membrane</location>
        <topology evidence="1 7">Multi-pass membrane protein</topology>
    </subcellularLocation>
</comment>
<evidence type="ECO:0000313" key="10">
    <source>
        <dbReference type="Proteomes" id="UP000192903"/>
    </source>
</evidence>
<keyword evidence="4 7" id="KW-0812">Transmembrane</keyword>
<dbReference type="Gene3D" id="1.10.3720.10">
    <property type="entry name" value="MetI-like"/>
    <property type="match status" value="1"/>
</dbReference>
<accession>A0A1X7E0F4</accession>
<dbReference type="SUPFAM" id="SSF161098">
    <property type="entry name" value="MetI-like"/>
    <property type="match status" value="1"/>
</dbReference>
<keyword evidence="3" id="KW-1003">Cell membrane</keyword>
<evidence type="ECO:0000256" key="7">
    <source>
        <dbReference type="RuleBase" id="RU363032"/>
    </source>
</evidence>
<evidence type="ECO:0000256" key="3">
    <source>
        <dbReference type="ARBA" id="ARBA00022475"/>
    </source>
</evidence>
<evidence type="ECO:0000256" key="5">
    <source>
        <dbReference type="ARBA" id="ARBA00022989"/>
    </source>
</evidence>
<evidence type="ECO:0000259" key="8">
    <source>
        <dbReference type="PROSITE" id="PS50928"/>
    </source>
</evidence>
<keyword evidence="2 7" id="KW-0813">Transport</keyword>
<protein>
    <submittedName>
        <fullName evidence="9">NitT/TauT family transport system permease protein</fullName>
    </submittedName>
</protein>
<dbReference type="InterPro" id="IPR000515">
    <property type="entry name" value="MetI-like"/>
</dbReference>
<dbReference type="InterPro" id="IPR035906">
    <property type="entry name" value="MetI-like_sf"/>
</dbReference>